<reference evidence="2" key="1">
    <citation type="journal article" date="2024" name="Proc. Natl. Acad. Sci. U.S.A.">
        <title>Extraordinary preservation of gene collinearity over three hundred million years revealed in homosporous lycophytes.</title>
        <authorList>
            <person name="Li C."/>
            <person name="Wickell D."/>
            <person name="Kuo L.Y."/>
            <person name="Chen X."/>
            <person name="Nie B."/>
            <person name="Liao X."/>
            <person name="Peng D."/>
            <person name="Ji J."/>
            <person name="Jenkins J."/>
            <person name="Williams M."/>
            <person name="Shu S."/>
            <person name="Plott C."/>
            <person name="Barry K."/>
            <person name="Rajasekar S."/>
            <person name="Grimwood J."/>
            <person name="Han X."/>
            <person name="Sun S."/>
            <person name="Hou Z."/>
            <person name="He W."/>
            <person name="Dai G."/>
            <person name="Sun C."/>
            <person name="Schmutz J."/>
            <person name="Leebens-Mack J.H."/>
            <person name="Li F.W."/>
            <person name="Wang L."/>
        </authorList>
    </citation>
    <scope>NUCLEOTIDE SEQUENCE [LARGE SCALE GENOMIC DNA]</scope>
    <source>
        <strain evidence="2">cv. PW_Plant_1</strain>
    </source>
</reference>
<dbReference type="EMBL" id="CM055111">
    <property type="protein sequence ID" value="KAJ7519290.1"/>
    <property type="molecule type" value="Genomic_DNA"/>
</dbReference>
<accession>A0ACC2APB9</accession>
<proteinExistence type="predicted"/>
<sequence length="434" mass="49463">MEFVGYVASLFGLLAFLKSVVPSEIWDVCFGFAKSHLSFLSTYLNKLHSSFYIYEYDEGFVRNDLYPCVKWHLSSLSSAHASAATLFSASDTSKIRFRLAEDEALMEMFDGVAVWWQHHVKRRQDEDDERYFSLRMRASHRQLLLGRFLNYVRAHGKELELQNREKQLYTSDFSRSIPFHHPATFDTLALDPVQKQEIVDDLREFMEGEEFYKRAGRTWKRGYLLYGPPGTGKSSMIAAISNFTGYDVYDLELTAVSNNNDLRQLLMITTNKSIIVIEDIDCSLDLSDRANKSVSQSTNSKEDIGKKELETSHVTLSGLLNFTDGLWSCCGSERIFIFTTNHIGKLDPALLRAGRMDMHILLSYCTFSAFKLLAKNYLEVLEHDLFAEVEREMEGANFTPAAVSEILIQHRKNATAALENLLAALKSAKFNTCS</sequence>
<evidence type="ECO:0000313" key="2">
    <source>
        <dbReference type="Proteomes" id="UP001162992"/>
    </source>
</evidence>
<protein>
    <submittedName>
        <fullName evidence="1">Uncharacterized protein</fullName>
    </submittedName>
</protein>
<evidence type="ECO:0000313" key="1">
    <source>
        <dbReference type="EMBL" id="KAJ7519290.1"/>
    </source>
</evidence>
<comment type="caution">
    <text evidence="1">The sequence shown here is derived from an EMBL/GenBank/DDBJ whole genome shotgun (WGS) entry which is preliminary data.</text>
</comment>
<gene>
    <name evidence="1" type="ORF">O6H91_20G032300</name>
</gene>
<dbReference type="Proteomes" id="UP001162992">
    <property type="component" value="Chromosome 20"/>
</dbReference>
<keyword evidence="2" id="KW-1185">Reference proteome</keyword>
<organism evidence="1 2">
    <name type="scientific">Diphasiastrum complanatum</name>
    <name type="common">Issler's clubmoss</name>
    <name type="synonym">Lycopodium complanatum</name>
    <dbReference type="NCBI Taxonomy" id="34168"/>
    <lineage>
        <taxon>Eukaryota</taxon>
        <taxon>Viridiplantae</taxon>
        <taxon>Streptophyta</taxon>
        <taxon>Embryophyta</taxon>
        <taxon>Tracheophyta</taxon>
        <taxon>Lycopodiopsida</taxon>
        <taxon>Lycopodiales</taxon>
        <taxon>Lycopodiaceae</taxon>
        <taxon>Lycopodioideae</taxon>
        <taxon>Diphasiastrum</taxon>
    </lineage>
</organism>
<name>A0ACC2APB9_DIPCM</name>